<evidence type="ECO:0008006" key="3">
    <source>
        <dbReference type="Google" id="ProtNLM"/>
    </source>
</evidence>
<accession>A0AAW1QR52</accession>
<name>A0AAW1QR52_9CHLO</name>
<proteinExistence type="predicted"/>
<dbReference type="EMBL" id="JALJOR010000002">
    <property type="protein sequence ID" value="KAK9823912.1"/>
    <property type="molecule type" value="Genomic_DNA"/>
</dbReference>
<dbReference type="InterPro" id="IPR034904">
    <property type="entry name" value="FSCA_dom_sf"/>
</dbReference>
<keyword evidence="2" id="KW-1185">Reference proteome</keyword>
<dbReference type="SUPFAM" id="SSF117916">
    <property type="entry name" value="Fe-S cluster assembly (FSCA) domain-like"/>
    <property type="match status" value="1"/>
</dbReference>
<dbReference type="AlphaFoldDB" id="A0AAW1QR52"/>
<dbReference type="PANTHER" id="PTHR36018:SF1">
    <property type="entry name" value="OS09G0481800 PROTEIN"/>
    <property type="match status" value="1"/>
</dbReference>
<reference evidence="1 2" key="1">
    <citation type="journal article" date="2024" name="Nat. Commun.">
        <title>Phylogenomics reveals the evolutionary origins of lichenization in chlorophyte algae.</title>
        <authorList>
            <person name="Puginier C."/>
            <person name="Libourel C."/>
            <person name="Otte J."/>
            <person name="Skaloud P."/>
            <person name="Haon M."/>
            <person name="Grisel S."/>
            <person name="Petersen M."/>
            <person name="Berrin J.G."/>
            <person name="Delaux P.M."/>
            <person name="Dal Grande F."/>
            <person name="Keller J."/>
        </authorList>
    </citation>
    <scope>NUCLEOTIDE SEQUENCE [LARGE SCALE GENOMIC DNA]</scope>
    <source>
        <strain evidence="1 2">SAG 2043</strain>
    </source>
</reference>
<evidence type="ECO:0000313" key="2">
    <source>
        <dbReference type="Proteomes" id="UP001489004"/>
    </source>
</evidence>
<sequence>MLGPRLLACQGLSSVKRRVHCAATSTLELTEENVDVVLEEARSELMQIFDESVGITGCVMLAELDGPFVKLRLTGRFWHKRADVVARVGCYLQKRIPEVLEVEIEDDTQLSDSAENF</sequence>
<dbReference type="Gene3D" id="3.30.300.130">
    <property type="entry name" value="Fe-S cluster assembly (FSCA)"/>
    <property type="match status" value="1"/>
</dbReference>
<organism evidence="1 2">
    <name type="scientific">[Myrmecia] bisecta</name>
    <dbReference type="NCBI Taxonomy" id="41462"/>
    <lineage>
        <taxon>Eukaryota</taxon>
        <taxon>Viridiplantae</taxon>
        <taxon>Chlorophyta</taxon>
        <taxon>core chlorophytes</taxon>
        <taxon>Trebouxiophyceae</taxon>
        <taxon>Trebouxiales</taxon>
        <taxon>Trebouxiaceae</taxon>
        <taxon>Myrmecia</taxon>
    </lineage>
</organism>
<evidence type="ECO:0000313" key="1">
    <source>
        <dbReference type="EMBL" id="KAK9823912.1"/>
    </source>
</evidence>
<comment type="caution">
    <text evidence="1">The sequence shown here is derived from an EMBL/GenBank/DDBJ whole genome shotgun (WGS) entry which is preliminary data.</text>
</comment>
<dbReference type="PANTHER" id="PTHR36018">
    <property type="entry name" value="OS09G0481800 PROTEIN"/>
    <property type="match status" value="1"/>
</dbReference>
<gene>
    <name evidence="1" type="ORF">WJX72_006310</name>
</gene>
<dbReference type="Proteomes" id="UP001489004">
    <property type="component" value="Unassembled WGS sequence"/>
</dbReference>
<protein>
    <recommendedName>
        <fullName evidence="3">NIF system FeS cluster assembly NifU C-terminal domain-containing protein</fullName>
    </recommendedName>
</protein>